<dbReference type="InterPro" id="IPR012910">
    <property type="entry name" value="Plug_dom"/>
</dbReference>
<dbReference type="GO" id="GO:0015344">
    <property type="term" value="F:siderophore uptake transmembrane transporter activity"/>
    <property type="evidence" value="ECO:0007669"/>
    <property type="project" value="TreeGrafter"/>
</dbReference>
<dbReference type="InterPro" id="IPR037066">
    <property type="entry name" value="Plug_dom_sf"/>
</dbReference>
<dbReference type="Gene3D" id="2.40.170.20">
    <property type="entry name" value="TonB-dependent receptor, beta-barrel domain"/>
    <property type="match status" value="1"/>
</dbReference>
<organism evidence="10">
    <name type="scientific">mine drainage metagenome</name>
    <dbReference type="NCBI Taxonomy" id="410659"/>
    <lineage>
        <taxon>unclassified sequences</taxon>
        <taxon>metagenomes</taxon>
        <taxon>ecological metagenomes</taxon>
    </lineage>
</organism>
<accession>A0A1J5SJJ1</accession>
<dbReference type="InterPro" id="IPR000531">
    <property type="entry name" value="Beta-barrel_TonB"/>
</dbReference>
<evidence type="ECO:0000256" key="7">
    <source>
        <dbReference type="ARBA" id="ARBA00023237"/>
    </source>
</evidence>
<dbReference type="AlphaFoldDB" id="A0A1J5SJJ1"/>
<dbReference type="Pfam" id="PF07715">
    <property type="entry name" value="Plug"/>
    <property type="match status" value="1"/>
</dbReference>
<sequence>MILKLKMSAAAVALAFTPGAFAAEAETMPEVEVKAEKLQPLPAMSNSSLDQNSLALKRANTSDTARLLDGQPGISFYGAGGVSSLPAIHGMADDRVRIKVDGMDLISACANHMNPPLSYIDPSSVGSVKVYAGIAPVSVGGDSIGGTIQVDSQAPEFARDGQGTLRKGQAGVLYRSNGNAQGANLTTLIASESLSMMYSGSTVRSDNYTAARDFKAAGLAATGRGWLDGNEVGSSFYRSDNQAIGVAMRRDNHLLELKLGLQDIPYQGFPNQRMDMTGNNSKQANLHYTGQYQWGTLEGRVYNEDTHHRMNFLDDKQFVYGTALGMPMETKGKNTGALVKADMDLSERDILRLGSEYQRYRLSDWWSASGTGGMSPNTFWNINNGQRDRFDVFAEWEARWNPQWISQLGIRSETVKMNTGAVQGYNTTATYLATATAFNALDRQRTDNNIDVTALARYTPDTSRSFEAGYAAKTRSPNLYERYTWSTKSTMVLNMNNWFGDGNGYVGNPDLKPEIAHTLSVAGSWHDEMRQAWEMKISPYYTRVENYIDAVACPTCAVRTDGFVNLSLANQTARLYGADVSGRMLLARNADYGNFSTSGVLNYVNGKNLTTGDNLYNIMPLNLRLAVEQRVGNWTNSIETRLVAAKTKVEAVRKEMKTGGYGLLNLYSSYEWKQARLDVGLENALNKFYAYPLGGAYVGQGATMGTGVAYGTPVPGMGRSFNTSLTVKF</sequence>
<dbReference type="InterPro" id="IPR010917">
    <property type="entry name" value="TonB_rcpt_CS"/>
</dbReference>
<keyword evidence="6" id="KW-0472">Membrane</keyword>
<keyword evidence="7" id="KW-0998">Cell outer membrane</keyword>
<evidence type="ECO:0000259" key="9">
    <source>
        <dbReference type="Pfam" id="PF07715"/>
    </source>
</evidence>
<dbReference type="GO" id="GO:0044718">
    <property type="term" value="P:siderophore transmembrane transport"/>
    <property type="evidence" value="ECO:0007669"/>
    <property type="project" value="TreeGrafter"/>
</dbReference>
<evidence type="ECO:0000256" key="4">
    <source>
        <dbReference type="ARBA" id="ARBA00022729"/>
    </source>
</evidence>
<evidence type="ECO:0000259" key="8">
    <source>
        <dbReference type="Pfam" id="PF00593"/>
    </source>
</evidence>
<keyword evidence="4" id="KW-0732">Signal</keyword>
<dbReference type="PROSITE" id="PS52016">
    <property type="entry name" value="TONB_DEPENDENT_REC_3"/>
    <property type="match status" value="1"/>
</dbReference>
<dbReference type="PANTHER" id="PTHR30069:SF49">
    <property type="entry name" value="OUTER MEMBRANE PROTEIN C"/>
    <property type="match status" value="1"/>
</dbReference>
<reference evidence="10" key="1">
    <citation type="submission" date="2016-10" db="EMBL/GenBank/DDBJ databases">
        <title>Sequence of Gallionella enrichment culture.</title>
        <authorList>
            <person name="Poehlein A."/>
            <person name="Muehling M."/>
            <person name="Daniel R."/>
        </authorList>
    </citation>
    <scope>NUCLEOTIDE SEQUENCE</scope>
</reference>
<evidence type="ECO:0000256" key="2">
    <source>
        <dbReference type="ARBA" id="ARBA00022448"/>
    </source>
</evidence>
<keyword evidence="10" id="KW-0675">Receptor</keyword>
<protein>
    <submittedName>
        <fullName evidence="10">TonB-dependent receptor plug domain protein</fullName>
    </submittedName>
</protein>
<keyword evidence="5" id="KW-0798">TonB box</keyword>
<dbReference type="PROSITE" id="PS01156">
    <property type="entry name" value="TONB_DEPENDENT_REC_2"/>
    <property type="match status" value="1"/>
</dbReference>
<keyword evidence="3" id="KW-0812">Transmembrane</keyword>
<evidence type="ECO:0000256" key="6">
    <source>
        <dbReference type="ARBA" id="ARBA00023136"/>
    </source>
</evidence>
<dbReference type="SUPFAM" id="SSF56935">
    <property type="entry name" value="Porins"/>
    <property type="match status" value="1"/>
</dbReference>
<dbReference type="EMBL" id="MLJW01000031">
    <property type="protein sequence ID" value="OIR08602.1"/>
    <property type="molecule type" value="Genomic_DNA"/>
</dbReference>
<feature type="domain" description="TonB-dependent receptor-like beta-barrel" evidence="8">
    <location>
        <begin position="254"/>
        <end position="683"/>
    </location>
</feature>
<evidence type="ECO:0000313" key="10">
    <source>
        <dbReference type="EMBL" id="OIR08602.1"/>
    </source>
</evidence>
<comment type="caution">
    <text evidence="10">The sequence shown here is derived from an EMBL/GenBank/DDBJ whole genome shotgun (WGS) entry which is preliminary data.</text>
</comment>
<feature type="domain" description="TonB-dependent receptor plug" evidence="9">
    <location>
        <begin position="55"/>
        <end position="147"/>
    </location>
</feature>
<name>A0A1J5SJJ1_9ZZZZ</name>
<dbReference type="InterPro" id="IPR036942">
    <property type="entry name" value="Beta-barrel_TonB_sf"/>
</dbReference>
<evidence type="ECO:0000256" key="1">
    <source>
        <dbReference type="ARBA" id="ARBA00004571"/>
    </source>
</evidence>
<proteinExistence type="predicted"/>
<keyword evidence="2" id="KW-0813">Transport</keyword>
<dbReference type="Gene3D" id="2.170.130.10">
    <property type="entry name" value="TonB-dependent receptor, plug domain"/>
    <property type="match status" value="1"/>
</dbReference>
<gene>
    <name evidence="10" type="ORF">GALL_93960</name>
</gene>
<evidence type="ECO:0000256" key="3">
    <source>
        <dbReference type="ARBA" id="ARBA00022692"/>
    </source>
</evidence>
<dbReference type="InterPro" id="IPR039426">
    <property type="entry name" value="TonB-dep_rcpt-like"/>
</dbReference>
<dbReference type="PANTHER" id="PTHR30069">
    <property type="entry name" value="TONB-DEPENDENT OUTER MEMBRANE RECEPTOR"/>
    <property type="match status" value="1"/>
</dbReference>
<dbReference type="GO" id="GO:0009279">
    <property type="term" value="C:cell outer membrane"/>
    <property type="evidence" value="ECO:0007669"/>
    <property type="project" value="UniProtKB-SubCell"/>
</dbReference>
<dbReference type="Pfam" id="PF00593">
    <property type="entry name" value="TonB_dep_Rec_b-barrel"/>
    <property type="match status" value="1"/>
</dbReference>
<evidence type="ECO:0000256" key="5">
    <source>
        <dbReference type="ARBA" id="ARBA00023077"/>
    </source>
</evidence>
<comment type="subcellular location">
    <subcellularLocation>
        <location evidence="1">Cell outer membrane</location>
        <topology evidence="1">Multi-pass membrane protein</topology>
    </subcellularLocation>
</comment>